<dbReference type="Gene3D" id="1.10.510.10">
    <property type="entry name" value="Transferase(Phosphotransferase) domain 1"/>
    <property type="match status" value="1"/>
</dbReference>
<keyword evidence="12" id="KW-1185">Reference proteome</keyword>
<dbReference type="GO" id="GO:0016020">
    <property type="term" value="C:membrane"/>
    <property type="evidence" value="ECO:0007669"/>
    <property type="project" value="UniProtKB-SubCell"/>
</dbReference>
<dbReference type="SUPFAM" id="SSF52058">
    <property type="entry name" value="L domain-like"/>
    <property type="match status" value="1"/>
</dbReference>
<dbReference type="AlphaFoldDB" id="A0A444YYH2"/>
<dbReference type="PANTHER" id="PTHR48007">
    <property type="entry name" value="LEUCINE-RICH REPEAT RECEPTOR-LIKE PROTEIN KINASE PXC1"/>
    <property type="match status" value="1"/>
</dbReference>
<dbReference type="PANTHER" id="PTHR48007:SF40">
    <property type="entry name" value="SERINE-THREONINE_TYROSINE-PROTEIN KINASE CATALYTIC DOMAIN-CONTAINING PROTEIN"/>
    <property type="match status" value="1"/>
</dbReference>
<dbReference type="Pfam" id="PF07714">
    <property type="entry name" value="PK_Tyr_Ser-Thr"/>
    <property type="match status" value="1"/>
</dbReference>
<dbReference type="GO" id="GO:0005524">
    <property type="term" value="F:ATP binding"/>
    <property type="evidence" value="ECO:0007669"/>
    <property type="project" value="InterPro"/>
</dbReference>
<dbReference type="InterPro" id="IPR046959">
    <property type="entry name" value="PRK1-6/SRF4-like"/>
</dbReference>
<evidence type="ECO:0000313" key="11">
    <source>
        <dbReference type="EMBL" id="RYR06975.1"/>
    </source>
</evidence>
<evidence type="ECO:0000256" key="2">
    <source>
        <dbReference type="ARBA" id="ARBA00022553"/>
    </source>
</evidence>
<evidence type="ECO:0000256" key="8">
    <source>
        <dbReference type="ARBA" id="ARBA00023136"/>
    </source>
</evidence>
<dbReference type="Gene3D" id="3.80.10.10">
    <property type="entry name" value="Ribonuclease Inhibitor"/>
    <property type="match status" value="1"/>
</dbReference>
<keyword evidence="6" id="KW-0677">Repeat</keyword>
<reference evidence="11 12" key="1">
    <citation type="submission" date="2019-01" db="EMBL/GenBank/DDBJ databases">
        <title>Sequencing of cultivated peanut Arachis hypogaea provides insights into genome evolution and oil improvement.</title>
        <authorList>
            <person name="Chen X."/>
        </authorList>
    </citation>
    <scope>NUCLEOTIDE SEQUENCE [LARGE SCALE GENOMIC DNA]</scope>
    <source>
        <strain evidence="12">cv. Fuhuasheng</strain>
        <tissue evidence="11">Leaves</tissue>
    </source>
</reference>
<keyword evidence="3" id="KW-0433">Leucine-rich repeat</keyword>
<feature type="transmembrane region" description="Helical" evidence="9">
    <location>
        <begin position="12"/>
        <end position="37"/>
    </location>
</feature>
<keyword evidence="5" id="KW-0732">Signal</keyword>
<feature type="domain" description="Protein kinase" evidence="10">
    <location>
        <begin position="348"/>
        <end position="630"/>
    </location>
</feature>
<keyword evidence="8 9" id="KW-0472">Membrane</keyword>
<feature type="transmembrane region" description="Helical" evidence="9">
    <location>
        <begin position="263"/>
        <end position="286"/>
    </location>
</feature>
<dbReference type="InterPro" id="IPR001245">
    <property type="entry name" value="Ser-Thr/Tyr_kinase_cat_dom"/>
</dbReference>
<evidence type="ECO:0000259" key="10">
    <source>
        <dbReference type="PROSITE" id="PS50011"/>
    </source>
</evidence>
<organism evidence="11 12">
    <name type="scientific">Arachis hypogaea</name>
    <name type="common">Peanut</name>
    <dbReference type="NCBI Taxonomy" id="3818"/>
    <lineage>
        <taxon>Eukaryota</taxon>
        <taxon>Viridiplantae</taxon>
        <taxon>Streptophyta</taxon>
        <taxon>Embryophyta</taxon>
        <taxon>Tracheophyta</taxon>
        <taxon>Spermatophyta</taxon>
        <taxon>Magnoliopsida</taxon>
        <taxon>eudicotyledons</taxon>
        <taxon>Gunneridae</taxon>
        <taxon>Pentapetalae</taxon>
        <taxon>rosids</taxon>
        <taxon>fabids</taxon>
        <taxon>Fabales</taxon>
        <taxon>Fabaceae</taxon>
        <taxon>Papilionoideae</taxon>
        <taxon>50 kb inversion clade</taxon>
        <taxon>dalbergioids sensu lato</taxon>
        <taxon>Dalbergieae</taxon>
        <taxon>Pterocarpus clade</taxon>
        <taxon>Arachis</taxon>
    </lineage>
</organism>
<accession>A0A444YYH2</accession>
<comment type="caution">
    <text evidence="11">The sequence shown here is derived from an EMBL/GenBank/DDBJ whole genome shotgun (WGS) entry which is preliminary data.</text>
</comment>
<dbReference type="GO" id="GO:0004672">
    <property type="term" value="F:protein kinase activity"/>
    <property type="evidence" value="ECO:0007669"/>
    <property type="project" value="InterPro"/>
</dbReference>
<dbReference type="PROSITE" id="PS50011">
    <property type="entry name" value="PROTEIN_KINASE_DOM"/>
    <property type="match status" value="1"/>
</dbReference>
<dbReference type="EMBL" id="SDMP01000015">
    <property type="protein sequence ID" value="RYR06975.1"/>
    <property type="molecule type" value="Genomic_DNA"/>
</dbReference>
<evidence type="ECO:0000256" key="4">
    <source>
        <dbReference type="ARBA" id="ARBA00022692"/>
    </source>
</evidence>
<evidence type="ECO:0000313" key="12">
    <source>
        <dbReference type="Proteomes" id="UP000289738"/>
    </source>
</evidence>
<dbReference type="InterPro" id="IPR011009">
    <property type="entry name" value="Kinase-like_dom_sf"/>
</dbReference>
<evidence type="ECO:0000256" key="6">
    <source>
        <dbReference type="ARBA" id="ARBA00022737"/>
    </source>
</evidence>
<dbReference type="InterPro" id="IPR000719">
    <property type="entry name" value="Prot_kinase_dom"/>
</dbReference>
<sequence>MSSWLMQIAQQIMILPFNITTILYYVSLFLFLFLLFLSNNNKNSSLVLCSDQSFYPQEREALLFIRDSLNSSIDLHGNWVGPPCIGENQSKWFGITCSNFHVVHIVLEGINLSGTLKNPTFLQNITLLKKLSFRNNLLLGMLPNLTNLVSLEEVIFSDNHFSGKIPSGYVDLPSLRVLELQENYLDGQIPSFDQPSLESFNLSYNHLVGPIPQTHVIQRFPVSSFDNNTDLCGKPLDKLCPEPSPSPSPMPEPEVRKNKRLKVWIIALIASSSALFPFLIIIALLFCKRRASAEETRRKDSKDSAGYVFGAWAKKMVSHSFSEDSERLGRLEFSNKKFPVFDLDDLLRASAEVLGRGKLGITYKATLENGALVAVKKLSCMNELSKKEFLQQMQLLGSIKHENLVEIISFYYSEEQKLIIYELMNDGTLFELLHEGRGIGRMSLDWSTRMSIIKDIAKGVAFLHECLPYQKVPHANLKSTNVLIQQDGQGAYNHSKLTNYGFFPLLSSKKKNHAEKLAISKSTEFVKGKKLTHKADVYCFGIIMLEIITGKIPGQVTSANDDDIVSDLSDWVRTVVNNDWSTDILDLELLAEKEGHDAMLKLTELALECTHVIPHNRPKMSQVLRTIQEIEQNHKSQ</sequence>
<name>A0A444YYH2_ARAHY</name>
<dbReference type="Gene3D" id="3.30.200.20">
    <property type="entry name" value="Phosphorylase Kinase, domain 1"/>
    <property type="match status" value="1"/>
</dbReference>
<dbReference type="STRING" id="3818.A0A444YYH2"/>
<keyword evidence="2" id="KW-0597">Phosphoprotein</keyword>
<evidence type="ECO:0000256" key="9">
    <source>
        <dbReference type="SAM" id="Phobius"/>
    </source>
</evidence>
<evidence type="ECO:0000256" key="1">
    <source>
        <dbReference type="ARBA" id="ARBA00004167"/>
    </source>
</evidence>
<proteinExistence type="predicted"/>
<dbReference type="FunFam" id="3.80.10.10:FF:000722">
    <property type="entry name" value="Leucine-rich repeat receptor-like protein kinase"/>
    <property type="match status" value="1"/>
</dbReference>
<evidence type="ECO:0000256" key="5">
    <source>
        <dbReference type="ARBA" id="ARBA00022729"/>
    </source>
</evidence>
<evidence type="ECO:0000256" key="7">
    <source>
        <dbReference type="ARBA" id="ARBA00022989"/>
    </source>
</evidence>
<keyword evidence="4 9" id="KW-0812">Transmembrane</keyword>
<protein>
    <recommendedName>
        <fullName evidence="10">Protein kinase domain-containing protein</fullName>
    </recommendedName>
</protein>
<evidence type="ECO:0000256" key="3">
    <source>
        <dbReference type="ARBA" id="ARBA00022614"/>
    </source>
</evidence>
<dbReference type="InterPro" id="IPR032675">
    <property type="entry name" value="LRR_dom_sf"/>
</dbReference>
<dbReference type="Proteomes" id="UP000289738">
    <property type="component" value="Chromosome B05"/>
</dbReference>
<keyword evidence="7 9" id="KW-1133">Transmembrane helix</keyword>
<dbReference type="SUPFAM" id="SSF56112">
    <property type="entry name" value="Protein kinase-like (PK-like)"/>
    <property type="match status" value="1"/>
</dbReference>
<comment type="subcellular location">
    <subcellularLocation>
        <location evidence="1">Membrane</location>
        <topology evidence="1">Single-pass membrane protein</topology>
    </subcellularLocation>
</comment>
<gene>
    <name evidence="11" type="ORF">Ahy_B05g074299</name>
</gene>